<dbReference type="Proteomes" id="UP000218615">
    <property type="component" value="Unassembled WGS sequence"/>
</dbReference>
<proteinExistence type="predicted"/>
<accession>A0A284VTM6</accession>
<evidence type="ECO:0000313" key="1">
    <source>
        <dbReference type="EMBL" id="SNQ62622.1"/>
    </source>
</evidence>
<organism evidence="1 2">
    <name type="scientific">Candidatus Methanoperedens nitratireducens</name>
    <dbReference type="NCBI Taxonomy" id="1392998"/>
    <lineage>
        <taxon>Archaea</taxon>
        <taxon>Methanobacteriati</taxon>
        <taxon>Methanobacteriota</taxon>
        <taxon>Stenosarchaea group</taxon>
        <taxon>Methanomicrobia</taxon>
        <taxon>Methanosarcinales</taxon>
        <taxon>ANME-2 cluster</taxon>
        <taxon>Candidatus Methanoperedentaceae</taxon>
        <taxon>Candidatus Methanoperedens</taxon>
    </lineage>
</organism>
<gene>
    <name evidence="1" type="ORF">MNV_80023</name>
</gene>
<dbReference type="AlphaFoldDB" id="A0A284VTM6"/>
<protein>
    <submittedName>
        <fullName evidence="1">Uncharacterized protein</fullName>
    </submittedName>
</protein>
<evidence type="ECO:0000313" key="2">
    <source>
        <dbReference type="Proteomes" id="UP000218615"/>
    </source>
</evidence>
<dbReference type="RefSeq" id="WP_096207159.1">
    <property type="nucleotide sequence ID" value="NZ_FZMP01000229.1"/>
</dbReference>
<dbReference type="EMBL" id="FZMP01000229">
    <property type="protein sequence ID" value="SNQ62622.1"/>
    <property type="molecule type" value="Genomic_DNA"/>
</dbReference>
<name>A0A284VTM6_9EURY</name>
<reference evidence="2" key="1">
    <citation type="submission" date="2017-06" db="EMBL/GenBank/DDBJ databases">
        <authorList>
            <person name="Cremers G."/>
        </authorList>
    </citation>
    <scope>NUCLEOTIDE SEQUENCE [LARGE SCALE GENOMIC DNA]</scope>
</reference>
<keyword evidence="2" id="KW-1185">Reference proteome</keyword>
<sequence>MDITTPLLPKLLNLKEKSSARAVVLLDPTYLKGEASHIAGIKTPEVKLSFEELTEYLTGYAAFTKNFLKNIHIEDPLAPRTVYISTEDRRVYLFHFYVKTKQKTDPFSIFLGLTVRKNMDAIKEGKENPWEIPQYVFDNAWDTIREIQEIYSRF</sequence>